<name>A0ABD6BEV0_9EURY</name>
<dbReference type="AlphaFoldDB" id="A0ABD6BEV0"/>
<dbReference type="RefSeq" id="WP_390285646.1">
    <property type="nucleotide sequence ID" value="NZ_JBHUDI010000004.1"/>
</dbReference>
<proteinExistence type="predicted"/>
<evidence type="ECO:0000256" key="1">
    <source>
        <dbReference type="SAM" id="Coils"/>
    </source>
</evidence>
<sequence length="401" mass="44553">MNKVTSTFLVVLLILSVPSVTVTAAAPAPEDGSHASVQRNPSLQTDVTNTTNRLELDDDVRSEHTNSATGLGTTLASADDELRVDHGQYVLVDDEFAEASAEERAAMLETAYERLTRQADELEERERTAVREHAAGERSSAALLQTLLRNQNEAVALSQQISVIDDRAERVPDYSLSASQIRAEDKALESHQTVLRSNLERNLPAENDPHKVLISTTQNGYSISMIDGNQYLVERSRFDNRAESGSDRFENGEAYDHIDELYPWASEFGPHFQDNSPDYYWAEIAHDQGRLEFYFDSETGDVYREIQELSVPTLPTVDNQTWSRDELEMTITKTPANGPLEVEVTDSETGDPVQATITVDGVELGMTDEDGHLWIVQPQNDYRLKAETTTESVNATITGGT</sequence>
<reference evidence="5 6" key="1">
    <citation type="journal article" date="2019" name="Int. J. Syst. Evol. Microbiol.">
        <title>The Global Catalogue of Microorganisms (GCM) 10K type strain sequencing project: providing services to taxonomists for standard genome sequencing and annotation.</title>
        <authorList>
            <consortium name="The Broad Institute Genomics Platform"/>
            <consortium name="The Broad Institute Genome Sequencing Center for Infectious Disease"/>
            <person name="Wu L."/>
            <person name="Ma J."/>
        </authorList>
    </citation>
    <scope>NUCLEOTIDE SEQUENCE [LARGE SCALE GENOMIC DNA]</scope>
    <source>
        <strain evidence="5 6">CGMCC 1.12230</strain>
    </source>
</reference>
<dbReference type="Pfam" id="PF23375">
    <property type="entry name" value="DUF7094"/>
    <property type="match status" value="1"/>
</dbReference>
<comment type="caution">
    <text evidence="5">The sequence shown here is derived from an EMBL/GenBank/DDBJ whole genome shotgun (WGS) entry which is preliminary data.</text>
</comment>
<dbReference type="EMBL" id="JBHUDI010000004">
    <property type="protein sequence ID" value="MFD1563254.1"/>
    <property type="molecule type" value="Genomic_DNA"/>
</dbReference>
<keyword evidence="1" id="KW-0175">Coiled coil</keyword>
<dbReference type="Pfam" id="PF23379">
    <property type="entry name" value="DUF7096"/>
    <property type="match status" value="1"/>
</dbReference>
<evidence type="ECO:0000259" key="3">
    <source>
        <dbReference type="Pfam" id="PF23375"/>
    </source>
</evidence>
<gene>
    <name evidence="5" type="ORF">ACFR99_06810</name>
</gene>
<dbReference type="InterPro" id="IPR055520">
    <property type="entry name" value="DUF7094"/>
</dbReference>
<evidence type="ECO:0000259" key="4">
    <source>
        <dbReference type="Pfam" id="PF23379"/>
    </source>
</evidence>
<evidence type="ECO:0000313" key="5">
    <source>
        <dbReference type="EMBL" id="MFD1563254.1"/>
    </source>
</evidence>
<feature type="domain" description="Fibronectin-III type-like" evidence="2">
    <location>
        <begin position="319"/>
        <end position="395"/>
    </location>
</feature>
<evidence type="ECO:0000259" key="2">
    <source>
        <dbReference type="Pfam" id="PF23374"/>
    </source>
</evidence>
<dbReference type="Pfam" id="PF23374">
    <property type="entry name" value="Fn3_arc"/>
    <property type="match status" value="1"/>
</dbReference>
<feature type="domain" description="DUF7094" evidence="3">
    <location>
        <begin position="212"/>
        <end position="315"/>
    </location>
</feature>
<feature type="domain" description="DUF7096" evidence="4">
    <location>
        <begin position="1"/>
        <end position="203"/>
    </location>
</feature>
<dbReference type="Proteomes" id="UP001597076">
    <property type="component" value="Unassembled WGS sequence"/>
</dbReference>
<accession>A0ABD6BEV0</accession>
<dbReference type="InterPro" id="IPR055522">
    <property type="entry name" value="DUF7096"/>
</dbReference>
<evidence type="ECO:0000313" key="6">
    <source>
        <dbReference type="Proteomes" id="UP001597076"/>
    </source>
</evidence>
<dbReference type="InterPro" id="IPR056397">
    <property type="entry name" value="Fn3_arc"/>
</dbReference>
<organism evidence="5 6">
    <name type="scientific">Haloarchaeobius amylolyticus</name>
    <dbReference type="NCBI Taxonomy" id="1198296"/>
    <lineage>
        <taxon>Archaea</taxon>
        <taxon>Methanobacteriati</taxon>
        <taxon>Methanobacteriota</taxon>
        <taxon>Stenosarchaea group</taxon>
        <taxon>Halobacteria</taxon>
        <taxon>Halobacteriales</taxon>
        <taxon>Halorubellaceae</taxon>
        <taxon>Haloarchaeobius</taxon>
    </lineage>
</organism>
<feature type="coiled-coil region" evidence="1">
    <location>
        <begin position="98"/>
        <end position="132"/>
    </location>
</feature>
<protein>
    <submittedName>
        <fullName evidence="5">Uncharacterized protein</fullName>
    </submittedName>
</protein>
<keyword evidence="6" id="KW-1185">Reference proteome</keyword>